<dbReference type="NCBIfam" id="TIGR03002">
    <property type="entry name" value="outer_YhbN_LptA"/>
    <property type="match status" value="1"/>
</dbReference>
<evidence type="ECO:0000256" key="3">
    <source>
        <dbReference type="ARBA" id="ARBA00022764"/>
    </source>
</evidence>
<evidence type="ECO:0000259" key="4">
    <source>
        <dbReference type="Pfam" id="PF03968"/>
    </source>
</evidence>
<sequence>MAIRSRIFRYSLNMLLVAGIMFFAVGAGAAGKAATPIRIEADRMISQEQTNSVLFTGHVDARQGDLVIRTDEMTVLYAKNKNKTGKSRSGSGKVRKLLCKGNVEITKGDWLGTGKRMEYLAAERKIILSGGAKAWQGKNMVAGKTITYYLDEGRSVVEQNKQTGGRVEAVIHPESDAR</sequence>
<dbReference type="PANTHER" id="PTHR36504">
    <property type="entry name" value="LIPOPOLYSACCHARIDE EXPORT SYSTEM PROTEIN LPTA"/>
    <property type="match status" value="1"/>
</dbReference>
<dbReference type="Gene3D" id="2.60.450.10">
    <property type="entry name" value="Lipopolysaccharide (LPS) transport protein A like domain"/>
    <property type="match status" value="1"/>
</dbReference>
<dbReference type="Pfam" id="PF03968">
    <property type="entry name" value="LptD_N"/>
    <property type="match status" value="1"/>
</dbReference>
<dbReference type="EMBL" id="UOEY01000054">
    <property type="protein sequence ID" value="VAW38073.1"/>
    <property type="molecule type" value="Genomic_DNA"/>
</dbReference>
<dbReference type="GO" id="GO:0015920">
    <property type="term" value="P:lipopolysaccharide transport"/>
    <property type="evidence" value="ECO:0007669"/>
    <property type="project" value="InterPro"/>
</dbReference>
<protein>
    <submittedName>
        <fullName evidence="5">Lipopolysaccharide export system protein LptA</fullName>
    </submittedName>
</protein>
<evidence type="ECO:0000313" key="5">
    <source>
        <dbReference type="EMBL" id="VAW38073.1"/>
    </source>
</evidence>
<dbReference type="GO" id="GO:0009279">
    <property type="term" value="C:cell outer membrane"/>
    <property type="evidence" value="ECO:0007669"/>
    <property type="project" value="TreeGrafter"/>
</dbReference>
<dbReference type="GO" id="GO:0030288">
    <property type="term" value="C:outer membrane-bounded periplasmic space"/>
    <property type="evidence" value="ECO:0007669"/>
    <property type="project" value="TreeGrafter"/>
</dbReference>
<keyword evidence="3" id="KW-0574">Periplasm</keyword>
<keyword evidence="1" id="KW-0813">Transport</keyword>
<feature type="domain" description="Organic solvent tolerance-like N-terminal" evidence="4">
    <location>
        <begin position="39"/>
        <end position="153"/>
    </location>
</feature>
<dbReference type="GO" id="GO:0017089">
    <property type="term" value="F:glycolipid transfer activity"/>
    <property type="evidence" value="ECO:0007669"/>
    <property type="project" value="TreeGrafter"/>
</dbReference>
<accession>A0A3B0VCN4</accession>
<evidence type="ECO:0000256" key="1">
    <source>
        <dbReference type="ARBA" id="ARBA00022448"/>
    </source>
</evidence>
<dbReference type="InterPro" id="IPR005653">
    <property type="entry name" value="OstA-like_N"/>
</dbReference>
<gene>
    <name evidence="5" type="ORF">MNBD_DELTA04-196</name>
</gene>
<reference evidence="5" key="1">
    <citation type="submission" date="2018-06" db="EMBL/GenBank/DDBJ databases">
        <authorList>
            <person name="Zhirakovskaya E."/>
        </authorList>
    </citation>
    <scope>NUCLEOTIDE SEQUENCE</scope>
</reference>
<dbReference type="AlphaFoldDB" id="A0A3B0VCN4"/>
<dbReference type="InterPro" id="IPR014340">
    <property type="entry name" value="LptA"/>
</dbReference>
<proteinExistence type="predicted"/>
<name>A0A3B0VCN4_9ZZZZ</name>
<dbReference type="InterPro" id="IPR052037">
    <property type="entry name" value="LPS_export_LptA"/>
</dbReference>
<dbReference type="PANTHER" id="PTHR36504:SF1">
    <property type="entry name" value="LIPOPOLYSACCHARIDE EXPORT SYSTEM PROTEIN LPTA"/>
    <property type="match status" value="1"/>
</dbReference>
<organism evidence="5">
    <name type="scientific">hydrothermal vent metagenome</name>
    <dbReference type="NCBI Taxonomy" id="652676"/>
    <lineage>
        <taxon>unclassified sequences</taxon>
        <taxon>metagenomes</taxon>
        <taxon>ecological metagenomes</taxon>
    </lineage>
</organism>
<dbReference type="GO" id="GO:0001530">
    <property type="term" value="F:lipopolysaccharide binding"/>
    <property type="evidence" value="ECO:0007669"/>
    <property type="project" value="InterPro"/>
</dbReference>
<keyword evidence="2" id="KW-0732">Signal</keyword>
<evidence type="ECO:0000256" key="2">
    <source>
        <dbReference type="ARBA" id="ARBA00022729"/>
    </source>
</evidence>